<reference evidence="1 2" key="1">
    <citation type="submission" date="2016-02" db="EMBL/GenBank/DDBJ databases">
        <title>Complete genome sequence of Halocynthiibacter arcticus PAMC 20958t from arctic marine sediment.</title>
        <authorList>
            <person name="Lee Y.M."/>
            <person name="Baek K."/>
            <person name="Lee H.K."/>
            <person name="Shin S.C."/>
        </authorList>
    </citation>
    <scope>NUCLEOTIDE SEQUENCE [LARGE SCALE GENOMIC DNA]</scope>
    <source>
        <strain evidence="1">PAMC 20958</strain>
    </source>
</reference>
<dbReference type="KEGG" id="hat:RC74_07710"/>
<dbReference type="OrthoDB" id="9774608at2"/>
<sequence length="62" mass="6616">METHTTANHLEDFVGEDSLVRAVDAFVDLVDIDFSNATAIGKPVGSCRPVEIAILSRKASAD</sequence>
<dbReference type="RefSeq" id="WP_039003764.1">
    <property type="nucleotide sequence ID" value="NZ_CP014327.1"/>
</dbReference>
<name>A0A126V0D6_9RHOB</name>
<keyword evidence="2" id="KW-1185">Reference proteome</keyword>
<gene>
    <name evidence="1" type="ORF">RC74_07710</name>
</gene>
<accession>A0A126V0D6</accession>
<evidence type="ECO:0000313" key="2">
    <source>
        <dbReference type="Proteomes" id="UP000070371"/>
    </source>
</evidence>
<dbReference type="Proteomes" id="UP000070371">
    <property type="component" value="Chromosome"/>
</dbReference>
<protein>
    <submittedName>
        <fullName evidence="1">Uncharacterized protein</fullName>
    </submittedName>
</protein>
<organism evidence="1 2">
    <name type="scientific">Falsihalocynthiibacter arcticus</name>
    <dbReference type="NCBI Taxonomy" id="1579316"/>
    <lineage>
        <taxon>Bacteria</taxon>
        <taxon>Pseudomonadati</taxon>
        <taxon>Pseudomonadota</taxon>
        <taxon>Alphaproteobacteria</taxon>
        <taxon>Rhodobacterales</taxon>
        <taxon>Roseobacteraceae</taxon>
        <taxon>Falsihalocynthiibacter</taxon>
    </lineage>
</organism>
<proteinExistence type="predicted"/>
<evidence type="ECO:0000313" key="1">
    <source>
        <dbReference type="EMBL" id="AML51159.1"/>
    </source>
</evidence>
<dbReference type="EMBL" id="CP014327">
    <property type="protein sequence ID" value="AML51159.1"/>
    <property type="molecule type" value="Genomic_DNA"/>
</dbReference>
<dbReference type="AlphaFoldDB" id="A0A126V0D6"/>